<evidence type="ECO:0000313" key="1">
    <source>
        <dbReference type="EMBL" id="MBP2478366.1"/>
    </source>
</evidence>
<evidence type="ECO:0000313" key="2">
    <source>
        <dbReference type="Proteomes" id="UP001519363"/>
    </source>
</evidence>
<organism evidence="1 2">
    <name type="scientific">Crossiella equi</name>
    <dbReference type="NCBI Taxonomy" id="130796"/>
    <lineage>
        <taxon>Bacteria</taxon>
        <taxon>Bacillati</taxon>
        <taxon>Actinomycetota</taxon>
        <taxon>Actinomycetes</taxon>
        <taxon>Pseudonocardiales</taxon>
        <taxon>Pseudonocardiaceae</taxon>
        <taxon>Crossiella</taxon>
    </lineage>
</organism>
<gene>
    <name evidence="1" type="ORF">JOF53_007238</name>
</gene>
<reference evidence="1 2" key="1">
    <citation type="submission" date="2021-03" db="EMBL/GenBank/DDBJ databases">
        <title>Sequencing the genomes of 1000 actinobacteria strains.</title>
        <authorList>
            <person name="Klenk H.-P."/>
        </authorList>
    </citation>
    <scope>NUCLEOTIDE SEQUENCE [LARGE SCALE GENOMIC DNA]</scope>
    <source>
        <strain evidence="1 2">DSM 44580</strain>
    </source>
</reference>
<keyword evidence="2" id="KW-1185">Reference proteome</keyword>
<proteinExistence type="predicted"/>
<dbReference type="SUPFAM" id="SSF54593">
    <property type="entry name" value="Glyoxalase/Bleomycin resistance protein/Dihydroxybiphenyl dioxygenase"/>
    <property type="match status" value="1"/>
</dbReference>
<dbReference type="RefSeq" id="WP_143342549.1">
    <property type="nucleotide sequence ID" value="NZ_JAGIOO010000001.1"/>
</dbReference>
<comment type="caution">
    <text evidence="1">The sequence shown here is derived from an EMBL/GenBank/DDBJ whole genome shotgun (WGS) entry which is preliminary data.</text>
</comment>
<dbReference type="Gene3D" id="3.10.180.10">
    <property type="entry name" value="2,3-Dihydroxybiphenyl 1,2-Dioxygenase, domain 1"/>
    <property type="match status" value="1"/>
</dbReference>
<name>A0ABS5AP72_9PSEU</name>
<dbReference type="InterPro" id="IPR029068">
    <property type="entry name" value="Glyas_Bleomycin-R_OHBP_Dase"/>
</dbReference>
<dbReference type="EMBL" id="JAGIOO010000001">
    <property type="protein sequence ID" value="MBP2478366.1"/>
    <property type="molecule type" value="Genomic_DNA"/>
</dbReference>
<sequence length="121" mass="12726">MSLTPYVVVDHALTYADFLRALGAEVGPVLPLPEDPGRILHAEARIGDGVLYLADSGEGGQRCPRSPEGPVHVRLWASAPDADAAHTRAVAAGEVGVQEDGGRLGGFVDPFDTLWWVSTPA</sequence>
<protein>
    <submittedName>
        <fullName evidence="1">PhnB protein</fullName>
    </submittedName>
</protein>
<dbReference type="Proteomes" id="UP001519363">
    <property type="component" value="Unassembled WGS sequence"/>
</dbReference>
<accession>A0ABS5AP72</accession>